<keyword evidence="4 6" id="KW-0479">Metal-binding</keyword>
<comment type="caution">
    <text evidence="10">The sequence shown here is derived from an EMBL/GenBank/DDBJ whole genome shotgun (WGS) entry which is preliminary data.</text>
</comment>
<dbReference type="SMART" id="SM00919">
    <property type="entry name" value="Malic_M"/>
    <property type="match status" value="1"/>
</dbReference>
<dbReference type="InterPro" id="IPR012302">
    <property type="entry name" value="Malic_NAD-bd"/>
</dbReference>
<dbReference type="CDD" id="cd05312">
    <property type="entry name" value="NAD_bind_1_malic_enz"/>
    <property type="match status" value="1"/>
</dbReference>
<evidence type="ECO:0000256" key="7">
    <source>
        <dbReference type="SAM" id="MobiDB-lite"/>
    </source>
</evidence>
<accession>A0A2P6MZE3</accession>
<evidence type="ECO:0000313" key="11">
    <source>
        <dbReference type="Proteomes" id="UP000241769"/>
    </source>
</evidence>
<dbReference type="SUPFAM" id="SSF51735">
    <property type="entry name" value="NAD(P)-binding Rossmann-fold domains"/>
    <property type="match status" value="1"/>
</dbReference>
<dbReference type="InterPro" id="IPR015884">
    <property type="entry name" value="Malic_enzyme_CS"/>
</dbReference>
<dbReference type="GO" id="GO:0051287">
    <property type="term" value="F:NAD binding"/>
    <property type="evidence" value="ECO:0007669"/>
    <property type="project" value="InterPro"/>
</dbReference>
<keyword evidence="5 6" id="KW-0560">Oxidoreductase</keyword>
<dbReference type="FunFam" id="3.40.50.720:FF:000182">
    <property type="entry name" value="NAD-dependent malic enzyme"/>
    <property type="match status" value="1"/>
</dbReference>
<dbReference type="AlphaFoldDB" id="A0A2P6MZE3"/>
<dbReference type="Proteomes" id="UP000241769">
    <property type="component" value="Unassembled WGS sequence"/>
</dbReference>
<dbReference type="InterPro" id="IPR012301">
    <property type="entry name" value="Malic_N_dom"/>
</dbReference>
<sequence length="716" mass="78858">MTTADQRKSGNRANLHSSPGGRSATTTAEPLDSSYRTGYREETIASADGRVLTRTLRGSHFWITFWIHRSRGEATSVRTLAIRLPTGAPQRMESHLLQYHHATPSQTSFKTMRRFTSASFTSEPRPANMQRFAQARARCLSGVSSSRSTQTLKREAATYKAPVILNKKGVNIMNDPIYNKGVGFTAAERERLEIRGLLPPISSTLGQQAKRIKARLDDVTSDIGKYLMLNSLQDRNETLFYKVLLDNLAELAPIIYTPTVGKVCQGYGYLYRRPRGMYFSVHDRGEMSQMVYNWPEKQVDVVVVTDGSRILGLGDLGANGMGIPIGKGSLYVAAAGIDPAKVLPIMLDAGTNNEALLGDEFYMGLKHHRVTGESYTSLVDELIFALRNRWPNVLIQFEDFSNANAYPLLHHYRHNILCFNDDIQGTGAVALGGIYSALRIQGKGPETIKDQKVVCLGAGTAGLGVTFALLNGMKKNGLSHEEACKNFWLVDNNGLLSSNRVNLASGQVPFARSDMEEGTSLLEVVKKVKPTILLGLSGVGGLFTEEIIREMAKHVEDPIIFPLSNPTDRAECSAENAFKWTNGKAIFASGSPFKPVEIDGKMYYPSQGNNMFIFPGIGLGAVATQARRVSTTMFATAAEVLSSCVSEETLARRQVYPDVNHIRDVTVKVATAVADLAIQQKVAKRGPPEGKDLAEWIREEMYTPTYRPYVLEEDVI</sequence>
<dbReference type="Pfam" id="PF00390">
    <property type="entry name" value="malic"/>
    <property type="match status" value="1"/>
</dbReference>
<dbReference type="PANTHER" id="PTHR23406">
    <property type="entry name" value="MALIC ENZYME-RELATED"/>
    <property type="match status" value="1"/>
</dbReference>
<dbReference type="InterPro" id="IPR036291">
    <property type="entry name" value="NAD(P)-bd_dom_sf"/>
</dbReference>
<dbReference type="GO" id="GO:0006108">
    <property type="term" value="P:malate metabolic process"/>
    <property type="evidence" value="ECO:0007669"/>
    <property type="project" value="TreeGrafter"/>
</dbReference>
<dbReference type="GO" id="GO:0046872">
    <property type="term" value="F:metal ion binding"/>
    <property type="evidence" value="ECO:0007669"/>
    <property type="project" value="UniProtKB-KW"/>
</dbReference>
<dbReference type="InParanoid" id="A0A2P6MZE3"/>
<keyword evidence="11" id="KW-1185">Reference proteome</keyword>
<dbReference type="InterPro" id="IPR001891">
    <property type="entry name" value="Malic_OxRdtase"/>
</dbReference>
<dbReference type="SMART" id="SM01274">
    <property type="entry name" value="malic"/>
    <property type="match status" value="1"/>
</dbReference>
<dbReference type="PRINTS" id="PR00072">
    <property type="entry name" value="MALOXRDTASE"/>
</dbReference>
<evidence type="ECO:0000256" key="4">
    <source>
        <dbReference type="ARBA" id="ARBA00022723"/>
    </source>
</evidence>
<evidence type="ECO:0000256" key="1">
    <source>
        <dbReference type="ARBA" id="ARBA00001936"/>
    </source>
</evidence>
<dbReference type="STRING" id="1890364.A0A2P6MZE3"/>
<protein>
    <recommendedName>
        <fullName evidence="6">Malic enzyme</fullName>
    </recommendedName>
</protein>
<dbReference type="InterPro" id="IPR046346">
    <property type="entry name" value="Aminoacid_DH-like_N_sf"/>
</dbReference>
<name>A0A2P6MZE3_9EUKA</name>
<evidence type="ECO:0000256" key="6">
    <source>
        <dbReference type="RuleBase" id="RU003426"/>
    </source>
</evidence>
<dbReference type="NCBIfam" id="NF010052">
    <property type="entry name" value="PRK13529.1"/>
    <property type="match status" value="1"/>
</dbReference>
<dbReference type="Gene3D" id="3.40.50.10380">
    <property type="entry name" value="Malic enzyme, N-terminal domain"/>
    <property type="match status" value="1"/>
</dbReference>
<dbReference type="InterPro" id="IPR037062">
    <property type="entry name" value="Malic_N_dom_sf"/>
</dbReference>
<dbReference type="EMBL" id="MDYQ01000284">
    <property type="protein sequence ID" value="PRP77054.1"/>
    <property type="molecule type" value="Genomic_DNA"/>
</dbReference>
<dbReference type="PROSITE" id="PS00331">
    <property type="entry name" value="MALIC_ENZYMES"/>
    <property type="match status" value="1"/>
</dbReference>
<evidence type="ECO:0000256" key="3">
    <source>
        <dbReference type="ARBA" id="ARBA00008785"/>
    </source>
</evidence>
<comment type="cofactor">
    <cofactor evidence="2">
        <name>Mg(2+)</name>
        <dbReference type="ChEBI" id="CHEBI:18420"/>
    </cofactor>
</comment>
<proteinExistence type="inferred from homology"/>
<dbReference type="Gene3D" id="3.40.50.720">
    <property type="entry name" value="NAD(P)-binding Rossmann-like Domain"/>
    <property type="match status" value="1"/>
</dbReference>
<evidence type="ECO:0000256" key="2">
    <source>
        <dbReference type="ARBA" id="ARBA00001946"/>
    </source>
</evidence>
<feature type="domain" description="Malic enzyme N-terminal" evidence="9">
    <location>
        <begin position="233"/>
        <end position="413"/>
    </location>
</feature>
<gene>
    <name evidence="10" type="ORF">PROFUN_14645</name>
</gene>
<comment type="similarity">
    <text evidence="3 6">Belongs to the malic enzymes family.</text>
</comment>
<evidence type="ECO:0000256" key="5">
    <source>
        <dbReference type="ARBA" id="ARBA00023002"/>
    </source>
</evidence>
<feature type="region of interest" description="Disordered" evidence="7">
    <location>
        <begin position="1"/>
        <end position="37"/>
    </location>
</feature>
<dbReference type="GO" id="GO:0004471">
    <property type="term" value="F:malate dehydrogenase (decarboxylating) (NAD+) activity"/>
    <property type="evidence" value="ECO:0007669"/>
    <property type="project" value="TreeGrafter"/>
</dbReference>
<dbReference type="SUPFAM" id="SSF53223">
    <property type="entry name" value="Aminoacid dehydrogenase-like, N-terminal domain"/>
    <property type="match status" value="1"/>
</dbReference>
<dbReference type="FunCoup" id="A0A2P6MZE3">
    <property type="interactions" value="147"/>
</dbReference>
<evidence type="ECO:0000259" key="9">
    <source>
        <dbReference type="SMART" id="SM01274"/>
    </source>
</evidence>
<reference evidence="10 11" key="1">
    <citation type="journal article" date="2018" name="Genome Biol. Evol.">
        <title>Multiple Roots of Fruiting Body Formation in Amoebozoa.</title>
        <authorList>
            <person name="Hillmann F."/>
            <person name="Forbes G."/>
            <person name="Novohradska S."/>
            <person name="Ferling I."/>
            <person name="Riege K."/>
            <person name="Groth M."/>
            <person name="Westermann M."/>
            <person name="Marz M."/>
            <person name="Spaller T."/>
            <person name="Winckler T."/>
            <person name="Schaap P."/>
            <person name="Glockner G."/>
        </authorList>
    </citation>
    <scope>NUCLEOTIDE SEQUENCE [LARGE SCALE GENOMIC DNA]</scope>
    <source>
        <strain evidence="10 11">Jena</strain>
    </source>
</reference>
<organism evidence="10 11">
    <name type="scientific">Planoprotostelium fungivorum</name>
    <dbReference type="NCBI Taxonomy" id="1890364"/>
    <lineage>
        <taxon>Eukaryota</taxon>
        <taxon>Amoebozoa</taxon>
        <taxon>Evosea</taxon>
        <taxon>Variosea</taxon>
        <taxon>Cavosteliida</taxon>
        <taxon>Cavosteliaceae</taxon>
        <taxon>Planoprotostelium</taxon>
    </lineage>
</organism>
<dbReference type="PANTHER" id="PTHR23406:SF32">
    <property type="entry name" value="NADP-DEPENDENT MALIC ENZYME"/>
    <property type="match status" value="1"/>
</dbReference>
<dbReference type="OrthoDB" id="5365701at2759"/>
<dbReference type="Pfam" id="PF03949">
    <property type="entry name" value="Malic_M"/>
    <property type="match status" value="1"/>
</dbReference>
<evidence type="ECO:0000313" key="10">
    <source>
        <dbReference type="EMBL" id="PRP77054.1"/>
    </source>
</evidence>
<dbReference type="GO" id="GO:0005739">
    <property type="term" value="C:mitochondrion"/>
    <property type="evidence" value="ECO:0007669"/>
    <property type="project" value="TreeGrafter"/>
</dbReference>
<evidence type="ECO:0000259" key="8">
    <source>
        <dbReference type="SMART" id="SM00919"/>
    </source>
</evidence>
<comment type="cofactor">
    <cofactor evidence="1">
        <name>Mn(2+)</name>
        <dbReference type="ChEBI" id="CHEBI:29035"/>
    </cofactor>
</comment>
<feature type="domain" description="Malic enzyme NAD-binding" evidence="8">
    <location>
        <begin position="423"/>
        <end position="678"/>
    </location>
</feature>